<keyword evidence="9 11" id="KW-0520">NAD</keyword>
<evidence type="ECO:0000256" key="9">
    <source>
        <dbReference type="ARBA" id="ARBA00023027"/>
    </source>
</evidence>
<dbReference type="OrthoDB" id="5295945at2"/>
<evidence type="ECO:0000256" key="2">
    <source>
        <dbReference type="ARBA" id="ARBA00005019"/>
    </source>
</evidence>
<dbReference type="EMBL" id="FQZS01000006">
    <property type="protein sequence ID" value="SHI70119.1"/>
    <property type="molecule type" value="Genomic_DNA"/>
</dbReference>
<evidence type="ECO:0000256" key="7">
    <source>
        <dbReference type="ARBA" id="ARBA00022741"/>
    </source>
</evidence>
<dbReference type="EC" id="2.7.7.18" evidence="11"/>
<sequence length="211" mass="24586">MDKNDRVNIYKRLAVMGGTFDPIHYGHLVTAEAVRDKFQLEKVLFMPTKNPPHKMNRLTTDAYHRYLMTVLATITNPYFEVSRLEIERSGITYTVDTIRELRKIHGDDAEIYFITGADAILEILTWHNVEELLGMCQFVAATRPGFYGYEMEQKLEEIKSKYGKEIYSIEVPSLAISSTDIRNRIKNNKTIRYLLPESVEHYIRKNGLYVK</sequence>
<dbReference type="HAMAP" id="MF_00244">
    <property type="entry name" value="NaMN_adenylyltr"/>
    <property type="match status" value="1"/>
</dbReference>
<protein>
    <recommendedName>
        <fullName evidence="11">Probable nicotinate-nucleotide adenylyltransferase</fullName>
        <ecNumber evidence="11">2.7.7.18</ecNumber>
    </recommendedName>
    <alternativeName>
        <fullName evidence="11">Deamido-NAD(+) diphosphorylase</fullName>
    </alternativeName>
    <alternativeName>
        <fullName evidence="11">Deamido-NAD(+) pyrophosphorylase</fullName>
    </alternativeName>
    <alternativeName>
        <fullName evidence="11">Nicotinate mononucleotide adenylyltransferase</fullName>
        <shortName evidence="11">NaMN adenylyltransferase</shortName>
    </alternativeName>
</protein>
<keyword evidence="4 11" id="KW-0662">Pyridine nucleotide biosynthesis</keyword>
<dbReference type="InterPro" id="IPR005248">
    <property type="entry name" value="NadD/NMNAT"/>
</dbReference>
<evidence type="ECO:0000256" key="1">
    <source>
        <dbReference type="ARBA" id="ARBA00002324"/>
    </source>
</evidence>
<proteinExistence type="inferred from homology"/>
<dbReference type="FunFam" id="3.40.50.620:FF:000039">
    <property type="entry name" value="Probable nicotinate-nucleotide adenylyltransferase"/>
    <property type="match status" value="1"/>
</dbReference>
<evidence type="ECO:0000259" key="12">
    <source>
        <dbReference type="Pfam" id="PF01467"/>
    </source>
</evidence>
<evidence type="ECO:0000313" key="14">
    <source>
        <dbReference type="Proteomes" id="UP000184442"/>
    </source>
</evidence>
<evidence type="ECO:0000256" key="10">
    <source>
        <dbReference type="ARBA" id="ARBA00048721"/>
    </source>
</evidence>
<feature type="domain" description="Cytidyltransferase-like" evidence="12">
    <location>
        <begin position="15"/>
        <end position="184"/>
    </location>
</feature>
<evidence type="ECO:0000256" key="5">
    <source>
        <dbReference type="ARBA" id="ARBA00022679"/>
    </source>
</evidence>
<dbReference type="UniPathway" id="UPA00253">
    <property type="reaction ID" value="UER00332"/>
</dbReference>
<keyword evidence="14" id="KW-1185">Reference proteome</keyword>
<dbReference type="Gene3D" id="3.40.50.620">
    <property type="entry name" value="HUPs"/>
    <property type="match status" value="1"/>
</dbReference>
<dbReference type="PANTHER" id="PTHR39321">
    <property type="entry name" value="NICOTINATE-NUCLEOTIDE ADENYLYLTRANSFERASE-RELATED"/>
    <property type="match status" value="1"/>
</dbReference>
<evidence type="ECO:0000256" key="6">
    <source>
        <dbReference type="ARBA" id="ARBA00022695"/>
    </source>
</evidence>
<dbReference type="Pfam" id="PF01467">
    <property type="entry name" value="CTP_transf_like"/>
    <property type="match status" value="1"/>
</dbReference>
<dbReference type="RefSeq" id="WP_073025215.1">
    <property type="nucleotide sequence ID" value="NZ_FQZS01000006.1"/>
</dbReference>
<comment type="similarity">
    <text evidence="3 11">Belongs to the NadD family.</text>
</comment>
<comment type="catalytic activity">
    <reaction evidence="10 11">
        <text>nicotinate beta-D-ribonucleotide + ATP + H(+) = deamido-NAD(+) + diphosphate</text>
        <dbReference type="Rhea" id="RHEA:22860"/>
        <dbReference type="ChEBI" id="CHEBI:15378"/>
        <dbReference type="ChEBI" id="CHEBI:30616"/>
        <dbReference type="ChEBI" id="CHEBI:33019"/>
        <dbReference type="ChEBI" id="CHEBI:57502"/>
        <dbReference type="ChEBI" id="CHEBI:58437"/>
        <dbReference type="EC" id="2.7.7.18"/>
    </reaction>
</comment>
<keyword evidence="8 11" id="KW-0067">ATP-binding</keyword>
<evidence type="ECO:0000256" key="11">
    <source>
        <dbReference type="HAMAP-Rule" id="MF_00244"/>
    </source>
</evidence>
<dbReference type="Proteomes" id="UP000184442">
    <property type="component" value="Unassembled WGS sequence"/>
</dbReference>
<evidence type="ECO:0000256" key="4">
    <source>
        <dbReference type="ARBA" id="ARBA00022642"/>
    </source>
</evidence>
<reference evidence="13 14" key="1">
    <citation type="submission" date="2016-11" db="EMBL/GenBank/DDBJ databases">
        <authorList>
            <person name="Jaros S."/>
            <person name="Januszkiewicz K."/>
            <person name="Wedrychowicz H."/>
        </authorList>
    </citation>
    <scope>NUCLEOTIDE SEQUENCE [LARGE SCALE GENOMIC DNA]</scope>
    <source>
        <strain evidence="13 14">DSM 19022</strain>
    </source>
</reference>
<accession>A0A1M6DAE1</accession>
<dbReference type="GO" id="GO:0005524">
    <property type="term" value="F:ATP binding"/>
    <property type="evidence" value="ECO:0007669"/>
    <property type="project" value="UniProtKB-KW"/>
</dbReference>
<dbReference type="NCBIfam" id="TIGR00125">
    <property type="entry name" value="cyt_tran_rel"/>
    <property type="match status" value="1"/>
</dbReference>
<keyword evidence="5 11" id="KW-0808">Transferase</keyword>
<dbReference type="SUPFAM" id="SSF52374">
    <property type="entry name" value="Nucleotidylyl transferase"/>
    <property type="match status" value="1"/>
</dbReference>
<gene>
    <name evidence="11" type="primary">nadD</name>
    <name evidence="13" type="ORF">SAMN02745176_01090</name>
</gene>
<comment type="pathway">
    <text evidence="2 11">Cofactor biosynthesis; NAD(+) biosynthesis; deamido-NAD(+) from nicotinate D-ribonucleotide: step 1/1.</text>
</comment>
<dbReference type="GO" id="GO:0009435">
    <property type="term" value="P:NAD+ biosynthetic process"/>
    <property type="evidence" value="ECO:0007669"/>
    <property type="project" value="UniProtKB-UniRule"/>
</dbReference>
<dbReference type="AlphaFoldDB" id="A0A1M6DAE1"/>
<dbReference type="InterPro" id="IPR004821">
    <property type="entry name" value="Cyt_trans-like"/>
</dbReference>
<dbReference type="NCBIfam" id="TIGR00482">
    <property type="entry name" value="nicotinate (nicotinamide) nucleotide adenylyltransferase"/>
    <property type="match status" value="1"/>
</dbReference>
<evidence type="ECO:0000313" key="13">
    <source>
        <dbReference type="EMBL" id="SHI70119.1"/>
    </source>
</evidence>
<dbReference type="InterPro" id="IPR014729">
    <property type="entry name" value="Rossmann-like_a/b/a_fold"/>
</dbReference>
<dbReference type="PANTHER" id="PTHR39321:SF3">
    <property type="entry name" value="PHOSPHOPANTETHEINE ADENYLYLTRANSFERASE"/>
    <property type="match status" value="1"/>
</dbReference>
<dbReference type="CDD" id="cd02165">
    <property type="entry name" value="NMNAT"/>
    <property type="match status" value="1"/>
</dbReference>
<dbReference type="GO" id="GO:0004515">
    <property type="term" value="F:nicotinate-nucleotide adenylyltransferase activity"/>
    <property type="evidence" value="ECO:0007669"/>
    <property type="project" value="UniProtKB-UniRule"/>
</dbReference>
<comment type="function">
    <text evidence="1 11">Catalyzes the reversible adenylation of nicotinate mononucleotide (NaMN) to nicotinic acid adenine dinucleotide (NaAD).</text>
</comment>
<evidence type="ECO:0000256" key="3">
    <source>
        <dbReference type="ARBA" id="ARBA00009014"/>
    </source>
</evidence>
<organism evidence="13 14">
    <name type="scientific">Lutispora thermophila DSM 19022</name>
    <dbReference type="NCBI Taxonomy" id="1122184"/>
    <lineage>
        <taxon>Bacteria</taxon>
        <taxon>Bacillati</taxon>
        <taxon>Bacillota</taxon>
        <taxon>Clostridia</taxon>
        <taxon>Lutisporales</taxon>
        <taxon>Lutisporaceae</taxon>
        <taxon>Lutispora</taxon>
    </lineage>
</organism>
<dbReference type="NCBIfam" id="NF000840">
    <property type="entry name" value="PRK00071.1-3"/>
    <property type="match status" value="1"/>
</dbReference>
<evidence type="ECO:0000256" key="8">
    <source>
        <dbReference type="ARBA" id="ARBA00022840"/>
    </source>
</evidence>
<keyword evidence="7 11" id="KW-0547">Nucleotide-binding</keyword>
<dbReference type="STRING" id="1122184.SAMN02745176_01090"/>
<name>A0A1M6DAE1_9FIRM</name>
<keyword evidence="6 11" id="KW-0548">Nucleotidyltransferase</keyword>